<reference evidence="1 2" key="1">
    <citation type="submission" date="2021-03" db="EMBL/GenBank/DDBJ databases">
        <title>Genomic Encyclopedia of Type Strains, Phase IV (KMG-IV): sequencing the most valuable type-strain genomes for metagenomic binning, comparative biology and taxonomic classification.</title>
        <authorList>
            <person name="Goeker M."/>
        </authorList>
    </citation>
    <scope>NUCLEOTIDE SEQUENCE [LARGE SCALE GENOMIC DNA]</scope>
    <source>
        <strain evidence="1 2">DSM 24738</strain>
    </source>
</reference>
<dbReference type="RefSeq" id="WP_209812992.1">
    <property type="nucleotide sequence ID" value="NZ_JAGGKT010000036.1"/>
</dbReference>
<dbReference type="EMBL" id="JAGGKT010000036">
    <property type="protein sequence ID" value="MBP1935029.1"/>
    <property type="molecule type" value="Genomic_DNA"/>
</dbReference>
<evidence type="ECO:0008006" key="3">
    <source>
        <dbReference type="Google" id="ProtNLM"/>
    </source>
</evidence>
<gene>
    <name evidence="1" type="ORF">J2Z37_005049</name>
</gene>
<protein>
    <recommendedName>
        <fullName evidence="3">Zinc finger CHC2-type domain-containing protein</fullName>
    </recommendedName>
</protein>
<dbReference type="Gene3D" id="3.90.580.10">
    <property type="entry name" value="Zinc finger, CHC2-type domain"/>
    <property type="match status" value="1"/>
</dbReference>
<name>A0ABS4GXM3_9BACL</name>
<comment type="caution">
    <text evidence="1">The sequence shown here is derived from an EMBL/GenBank/DDBJ whole genome shotgun (WGS) entry which is preliminary data.</text>
</comment>
<evidence type="ECO:0000313" key="1">
    <source>
        <dbReference type="EMBL" id="MBP1935029.1"/>
    </source>
</evidence>
<dbReference type="InterPro" id="IPR036977">
    <property type="entry name" value="DNA_primase_Znf_CHC2"/>
</dbReference>
<dbReference type="SUPFAM" id="SSF57783">
    <property type="entry name" value="Zinc beta-ribbon"/>
    <property type="match status" value="1"/>
</dbReference>
<proteinExistence type="predicted"/>
<organism evidence="1 2">
    <name type="scientific">Ammoniphilus resinae</name>
    <dbReference type="NCBI Taxonomy" id="861532"/>
    <lineage>
        <taxon>Bacteria</taxon>
        <taxon>Bacillati</taxon>
        <taxon>Bacillota</taxon>
        <taxon>Bacilli</taxon>
        <taxon>Bacillales</taxon>
        <taxon>Paenibacillaceae</taxon>
        <taxon>Aneurinibacillus group</taxon>
        <taxon>Ammoniphilus</taxon>
    </lineage>
</organism>
<evidence type="ECO:0000313" key="2">
    <source>
        <dbReference type="Proteomes" id="UP001519343"/>
    </source>
</evidence>
<dbReference type="Proteomes" id="UP001519343">
    <property type="component" value="Unassembled WGS sequence"/>
</dbReference>
<keyword evidence="2" id="KW-1185">Reference proteome</keyword>
<sequence length="672" mass="78883">MKFMLDQIEYKSKPTDPWSINSRIHNHAVDLTIEQLADEVMKGKTFVPALLKQGARSQANWISQQIICLDFDNEIIVDGNKIKQITMTEEKAIEEFQHEAAFIYTSFNHSRDHPKLRVVLVLDTVIDDKELMDNILKYFKLKYPSADEKCFERSRMFYGGRSIIWSDFNNKIILDRLLDNLPSIVKSTPNKSKGVLSPQYFSKGVIRGTKPSIHSSDDKYNKSIHNNNISLIINQFEYMDRVLNSNPITFNSRNEVYDYLKRQDLHTYLGIENKHFCCVFHEESKPSANIYINPDTGYWHYKCHSSSCGFTGTIIQVTERLTKLTNYKSLQFLMNAYRISLEKTEWQEQQESLIWSNLNILNDPEYIKNTYPAFFSMMRTDNYYNLLKEFHYIALENLSSMNQEGDALFYASMEYILKRLYPFHDFDNFKYFKKKDSLTRTNLFTYLNVLEKLPLDKLPDAYREKAEEEAKRKGFKNTIGFYTIPSYDANSLPETERLAKQFKELHMTVKNFDREMCLKTLGEEEANRVFPTRKGEEVAKVNVETARLLEETALMIIEAKGWVTEEEIFEYTVLDIDIEYTIKKNNKAIKDDHVLSEEEKKTWANNFKKKRWKKMLGGFLIAYGLERVRLNKKLKTDLNITYEDDGIPDNAFPFIIKKEEQKNISAIAVAEI</sequence>
<accession>A0ABS4GXM3</accession>